<dbReference type="InterPro" id="IPR013102">
    <property type="entry name" value="PYNP_C"/>
</dbReference>
<feature type="domain" description="Pyrimidine nucleoside phosphorylase C-terminal" evidence="11">
    <location>
        <begin position="344"/>
        <end position="418"/>
    </location>
</feature>
<gene>
    <name evidence="12" type="ORF">BET01_07005</name>
</gene>
<evidence type="ECO:0000256" key="9">
    <source>
        <dbReference type="ARBA" id="ARBA00048453"/>
    </source>
</evidence>
<dbReference type="PANTHER" id="PTHR10515">
    <property type="entry name" value="THYMIDINE PHOSPHORYLASE"/>
    <property type="match status" value="1"/>
</dbReference>
<dbReference type="InterPro" id="IPR000312">
    <property type="entry name" value="Glycosyl_Trfase_fam3"/>
</dbReference>
<evidence type="ECO:0000313" key="12">
    <source>
        <dbReference type="EMBL" id="RKD30335.1"/>
    </source>
</evidence>
<evidence type="ECO:0000256" key="10">
    <source>
        <dbReference type="ARBA" id="ARBA00048525"/>
    </source>
</evidence>
<sequence>MRMYDVIAKKRNGETLNEEEIRFMIDGYVKGEIPDYQMSAMLMAIYLNGMSDKETAVLTNQVAHSGDMVDLSPIQGIKVDKHSTGGVGDKTTLVVAPIVAACGVKVAKMSGRGLGHTGGTVDKMESIPGMRTTLTEEEFFQVVNATGLSVIGQSGNLAPADKKLYALRDVTATVESIPLIAASIMSKKLAAGSDCILLDVKTGSGAFMKTLEDSITLAEKMVAIGEHAGKKTMALITNMDIPLGSLIGNSLEVIEAAETLKGKGPEDLTEVCLQLASGMLYLAGKGSLDVCRGLAEKTIADGSALERLVAMVEAQGGDSSVIKNTSLFEKAPFKREVIAPKSGYITHMDTERCGIASSMLGAGRVTKESEIDYTAGIALLKKVGQSVVEGEVMAVLYTSREELFTASLEEFLSAVTIGDDKPVAEPLIYARITKSGVERLV</sequence>
<dbReference type="Pfam" id="PF02885">
    <property type="entry name" value="Glycos_trans_3N"/>
    <property type="match status" value="1"/>
</dbReference>
<dbReference type="NCBIfam" id="NF004747">
    <property type="entry name" value="PRK06078.1"/>
    <property type="match status" value="1"/>
</dbReference>
<proteinExistence type="inferred from homology"/>
<evidence type="ECO:0000256" key="4">
    <source>
        <dbReference type="ARBA" id="ARBA00011738"/>
    </source>
</evidence>
<dbReference type="Gene3D" id="3.90.1170.30">
    <property type="entry name" value="Pyrimidine nucleoside phosphorylase-like, C-terminal domain"/>
    <property type="match status" value="1"/>
</dbReference>
<evidence type="ECO:0000256" key="8">
    <source>
        <dbReference type="ARBA" id="ARBA00022679"/>
    </source>
</evidence>
<comment type="function">
    <text evidence="2">Catalyzes phosphorolysis of the pyrimidine nucleosides uridine, thymidine and 2'-deoxyuridine with the formation of the corresponding pyrimidine base and ribose-1-phosphate.</text>
</comment>
<dbReference type="Proteomes" id="UP000284277">
    <property type="component" value="Unassembled WGS sequence"/>
</dbReference>
<evidence type="ECO:0000313" key="13">
    <source>
        <dbReference type="Proteomes" id="UP000284277"/>
    </source>
</evidence>
<evidence type="ECO:0000256" key="2">
    <source>
        <dbReference type="ARBA" id="ARBA00003877"/>
    </source>
</evidence>
<keyword evidence="13" id="KW-1185">Reference proteome</keyword>
<comment type="subunit">
    <text evidence="4">Homodimer.</text>
</comment>
<comment type="catalytic activity">
    <reaction evidence="9">
        <text>uridine + phosphate = alpha-D-ribose 1-phosphate + uracil</text>
        <dbReference type="Rhea" id="RHEA:24388"/>
        <dbReference type="ChEBI" id="CHEBI:16704"/>
        <dbReference type="ChEBI" id="CHEBI:17568"/>
        <dbReference type="ChEBI" id="CHEBI:43474"/>
        <dbReference type="ChEBI" id="CHEBI:57720"/>
        <dbReference type="EC" id="2.4.2.2"/>
    </reaction>
</comment>
<dbReference type="NCBIfam" id="NF004490">
    <property type="entry name" value="PRK05820.1"/>
    <property type="match status" value="1"/>
</dbReference>
<dbReference type="NCBIfam" id="TIGR02644">
    <property type="entry name" value="Y_phosphoryl"/>
    <property type="match status" value="1"/>
</dbReference>
<evidence type="ECO:0000256" key="1">
    <source>
        <dbReference type="ARBA" id="ARBA00001066"/>
    </source>
</evidence>
<evidence type="ECO:0000256" key="5">
    <source>
        <dbReference type="ARBA" id="ARBA00011889"/>
    </source>
</evidence>
<dbReference type="EMBL" id="MCIA01000031">
    <property type="protein sequence ID" value="RKD30335.1"/>
    <property type="molecule type" value="Genomic_DNA"/>
</dbReference>
<comment type="caution">
    <text evidence="12">The sequence shown here is derived from an EMBL/GenBank/DDBJ whole genome shotgun (WGS) entry which is preliminary data.</text>
</comment>
<dbReference type="PROSITE" id="PS00647">
    <property type="entry name" value="THYMID_PHOSPHORYLASE"/>
    <property type="match status" value="1"/>
</dbReference>
<comment type="catalytic activity">
    <reaction evidence="1">
        <text>2'-deoxyuridine + phosphate = 2-deoxy-alpha-D-ribose 1-phosphate + uracil</text>
        <dbReference type="Rhea" id="RHEA:22824"/>
        <dbReference type="ChEBI" id="CHEBI:16450"/>
        <dbReference type="ChEBI" id="CHEBI:17568"/>
        <dbReference type="ChEBI" id="CHEBI:43474"/>
        <dbReference type="ChEBI" id="CHEBI:57259"/>
        <dbReference type="EC" id="2.4.2.2"/>
    </reaction>
</comment>
<dbReference type="InterPro" id="IPR036320">
    <property type="entry name" value="Glycosyl_Trfase_fam3_N_dom_sf"/>
</dbReference>
<dbReference type="GO" id="GO:0009032">
    <property type="term" value="F:thymidine phosphorylase activity"/>
    <property type="evidence" value="ECO:0007669"/>
    <property type="project" value="TreeGrafter"/>
</dbReference>
<name>A0A419SYQ3_9FIRM</name>
<dbReference type="Pfam" id="PF07831">
    <property type="entry name" value="PYNP_C"/>
    <property type="match status" value="1"/>
</dbReference>
<dbReference type="PIRSF" id="PIRSF000478">
    <property type="entry name" value="TP_PyNP"/>
    <property type="match status" value="1"/>
</dbReference>
<evidence type="ECO:0000256" key="3">
    <source>
        <dbReference type="ARBA" id="ARBA00006915"/>
    </source>
</evidence>
<dbReference type="AlphaFoldDB" id="A0A419SYQ3"/>
<dbReference type="EC" id="2.4.2.2" evidence="5"/>
<dbReference type="SUPFAM" id="SSF47648">
    <property type="entry name" value="Nucleoside phosphorylase/phosphoribosyltransferase N-terminal domain"/>
    <property type="match status" value="1"/>
</dbReference>
<dbReference type="Gene3D" id="1.20.970.10">
    <property type="entry name" value="Transferase, Pyrimidine Nucleoside Phosphorylase, Chain C"/>
    <property type="match status" value="1"/>
</dbReference>
<evidence type="ECO:0000256" key="7">
    <source>
        <dbReference type="ARBA" id="ARBA00022676"/>
    </source>
</evidence>
<comment type="similarity">
    <text evidence="3">Belongs to the thymidine/pyrimidine-nucleoside phosphorylase family.</text>
</comment>
<comment type="catalytic activity">
    <reaction evidence="10">
        <text>thymidine + phosphate = 2-deoxy-alpha-D-ribose 1-phosphate + thymine</text>
        <dbReference type="Rhea" id="RHEA:16037"/>
        <dbReference type="ChEBI" id="CHEBI:17748"/>
        <dbReference type="ChEBI" id="CHEBI:17821"/>
        <dbReference type="ChEBI" id="CHEBI:43474"/>
        <dbReference type="ChEBI" id="CHEBI:57259"/>
        <dbReference type="EC" id="2.4.2.2"/>
    </reaction>
</comment>
<organism evidence="12 13">
    <name type="scientific">Lacrimispora algidixylanolytica</name>
    <dbReference type="NCBI Taxonomy" id="94868"/>
    <lineage>
        <taxon>Bacteria</taxon>
        <taxon>Bacillati</taxon>
        <taxon>Bacillota</taxon>
        <taxon>Clostridia</taxon>
        <taxon>Lachnospirales</taxon>
        <taxon>Lachnospiraceae</taxon>
        <taxon>Lacrimispora</taxon>
    </lineage>
</organism>
<dbReference type="GO" id="GO:0006213">
    <property type="term" value="P:pyrimidine nucleoside metabolic process"/>
    <property type="evidence" value="ECO:0007669"/>
    <property type="project" value="InterPro"/>
</dbReference>
<dbReference type="GO" id="GO:0004645">
    <property type="term" value="F:1,4-alpha-oligoglucan phosphorylase activity"/>
    <property type="evidence" value="ECO:0007669"/>
    <property type="project" value="InterPro"/>
</dbReference>
<keyword evidence="8" id="KW-0808">Transferase</keyword>
<dbReference type="InterPro" id="IPR017459">
    <property type="entry name" value="Glycosyl_Trfase_fam3_N_dom"/>
</dbReference>
<dbReference type="Gene3D" id="3.40.1030.10">
    <property type="entry name" value="Nucleoside phosphorylase/phosphoribosyltransferase catalytic domain"/>
    <property type="match status" value="1"/>
</dbReference>
<dbReference type="GO" id="GO:0006206">
    <property type="term" value="P:pyrimidine nucleobase metabolic process"/>
    <property type="evidence" value="ECO:0007669"/>
    <property type="project" value="InterPro"/>
</dbReference>
<dbReference type="SUPFAM" id="SSF54680">
    <property type="entry name" value="Pyrimidine nucleoside phosphorylase C-terminal domain"/>
    <property type="match status" value="1"/>
</dbReference>
<reference evidence="12 13" key="1">
    <citation type="submission" date="2016-08" db="EMBL/GenBank/DDBJ databases">
        <title>A new outlook on sporulation: Clostridium algidixylanolyticum.</title>
        <authorList>
            <person name="Poppleton D.I."/>
            <person name="Gribaldo S."/>
        </authorList>
    </citation>
    <scope>NUCLEOTIDE SEQUENCE [LARGE SCALE GENOMIC DNA]</scope>
    <source>
        <strain evidence="12 13">SPL73</strain>
    </source>
</reference>
<dbReference type="InterPro" id="IPR017872">
    <property type="entry name" value="Pyrmidine_PPase_CS"/>
</dbReference>
<dbReference type="FunFam" id="3.40.1030.10:FF:000003">
    <property type="entry name" value="Pyrimidine-nucleoside phosphorylase"/>
    <property type="match status" value="1"/>
</dbReference>
<evidence type="ECO:0000256" key="6">
    <source>
        <dbReference type="ARBA" id="ARBA00014680"/>
    </source>
</evidence>
<dbReference type="SMART" id="SM00941">
    <property type="entry name" value="PYNP_C"/>
    <property type="match status" value="1"/>
</dbReference>
<dbReference type="InterPro" id="IPR018090">
    <property type="entry name" value="Pyrmidine_PPas_bac/euk"/>
</dbReference>
<dbReference type="InterPro" id="IPR035902">
    <property type="entry name" value="Nuc_phospho_transferase"/>
</dbReference>
<accession>A0A419SYQ3</accession>
<keyword evidence="7" id="KW-0328">Glycosyltransferase</keyword>
<dbReference type="InterPro" id="IPR000053">
    <property type="entry name" value="Thymidine/pyrmidine_PPase"/>
</dbReference>
<protein>
    <recommendedName>
        <fullName evidence="6">Pyrimidine-nucleoside phosphorylase</fullName>
        <ecNumber evidence="5">2.4.2.2</ecNumber>
    </recommendedName>
</protein>
<dbReference type="RefSeq" id="WP_120197875.1">
    <property type="nucleotide sequence ID" value="NZ_MCIA01000031.1"/>
</dbReference>
<evidence type="ECO:0000259" key="11">
    <source>
        <dbReference type="SMART" id="SM00941"/>
    </source>
</evidence>
<dbReference type="SUPFAM" id="SSF52418">
    <property type="entry name" value="Nucleoside phosphorylase/phosphoribosyltransferase catalytic domain"/>
    <property type="match status" value="1"/>
</dbReference>
<dbReference type="InterPro" id="IPR036566">
    <property type="entry name" value="PYNP-like_C_sf"/>
</dbReference>
<dbReference type="OrthoDB" id="9763887at2"/>
<dbReference type="PANTHER" id="PTHR10515:SF0">
    <property type="entry name" value="THYMIDINE PHOSPHORYLASE"/>
    <property type="match status" value="1"/>
</dbReference>
<dbReference type="Pfam" id="PF00591">
    <property type="entry name" value="Glycos_transf_3"/>
    <property type="match status" value="1"/>
</dbReference>
<dbReference type="GO" id="GO:0005829">
    <property type="term" value="C:cytosol"/>
    <property type="evidence" value="ECO:0007669"/>
    <property type="project" value="TreeGrafter"/>
</dbReference>